<evidence type="ECO:0000313" key="2">
    <source>
        <dbReference type="EMBL" id="GGD22136.1"/>
    </source>
</evidence>
<reference evidence="3" key="1">
    <citation type="journal article" date="2019" name="Int. J. Syst. Evol. Microbiol.">
        <title>The Global Catalogue of Microorganisms (GCM) 10K type strain sequencing project: providing services to taxonomists for standard genome sequencing and annotation.</title>
        <authorList>
            <consortium name="The Broad Institute Genomics Platform"/>
            <consortium name="The Broad Institute Genome Sequencing Center for Infectious Disease"/>
            <person name="Wu L."/>
            <person name="Ma J."/>
        </authorList>
    </citation>
    <scope>NUCLEOTIDE SEQUENCE [LARGE SCALE GENOMIC DNA]</scope>
    <source>
        <strain evidence="3">CGMCC 1.12922</strain>
    </source>
</reference>
<comment type="caution">
    <text evidence="2">The sequence shown here is derived from an EMBL/GenBank/DDBJ whole genome shotgun (WGS) entry which is preliminary data.</text>
</comment>
<proteinExistence type="predicted"/>
<evidence type="ECO:0000313" key="3">
    <source>
        <dbReference type="Proteomes" id="UP000617355"/>
    </source>
</evidence>
<dbReference type="SUPFAM" id="SSF51261">
    <property type="entry name" value="Duplicated hybrid motif"/>
    <property type="match status" value="1"/>
</dbReference>
<organism evidence="2 3">
    <name type="scientific">Sinisalibacter lacisalsi</name>
    <dbReference type="NCBI Taxonomy" id="1526570"/>
    <lineage>
        <taxon>Bacteria</taxon>
        <taxon>Pseudomonadati</taxon>
        <taxon>Pseudomonadota</taxon>
        <taxon>Alphaproteobacteria</taxon>
        <taxon>Rhodobacterales</taxon>
        <taxon>Roseobacteraceae</taxon>
        <taxon>Sinisalibacter</taxon>
    </lineage>
</organism>
<dbReference type="Proteomes" id="UP000617355">
    <property type="component" value="Unassembled WGS sequence"/>
</dbReference>
<sequence>MRGAALLFALALALGPAASTAQTDPTQSARAAMDELQGASAALEAAEGARDRVAALTQTVQAYEKGLAALREGLRQATIRESAIHGVFSAESERLAQLLGVLQSIEAAPESHLLLHPSGPLGTVRSGMILSDVTPALSQEAAQLRRALQEVAMLRALQETAVSTLEEGLQGVQTARTELSKAVANRTDLPRRFVADQAAMENLINSSDTLESFASGLMSTTVEETSVSIAQPDFSEAQGALEMPVLGRVIRRFEEADAAGVRRPGWVVATRPLTLVTTPWPATIRYLGPLLDYGEVAILEPGEGYLLVLSGLGQVFGEVGEVLPRGAPVGLMGGALMSEDQAFLMSSAQGGGAQATESLYIELRRNGTPLDPSTWFVGPEN</sequence>
<protein>
    <submittedName>
        <fullName evidence="2">Peptidase M23</fullName>
    </submittedName>
</protein>
<accession>A0ABQ1QBH4</accession>
<dbReference type="RefSeq" id="WP_188525864.1">
    <property type="nucleotide sequence ID" value="NZ_BMGI01000001.1"/>
</dbReference>
<dbReference type="Gene3D" id="2.70.70.10">
    <property type="entry name" value="Glucose Permease (Domain IIA)"/>
    <property type="match status" value="1"/>
</dbReference>
<feature type="chain" id="PRO_5045709048" evidence="1">
    <location>
        <begin position="22"/>
        <end position="381"/>
    </location>
</feature>
<keyword evidence="1" id="KW-0732">Signal</keyword>
<dbReference type="InterPro" id="IPR011055">
    <property type="entry name" value="Dup_hybrid_motif"/>
</dbReference>
<keyword evidence="3" id="KW-1185">Reference proteome</keyword>
<evidence type="ECO:0000256" key="1">
    <source>
        <dbReference type="SAM" id="SignalP"/>
    </source>
</evidence>
<feature type="signal peptide" evidence="1">
    <location>
        <begin position="1"/>
        <end position="21"/>
    </location>
</feature>
<gene>
    <name evidence="2" type="ORF">GCM10011358_03240</name>
</gene>
<name>A0ABQ1QBH4_9RHOB</name>
<dbReference type="EMBL" id="BMGI01000001">
    <property type="protein sequence ID" value="GGD22136.1"/>
    <property type="molecule type" value="Genomic_DNA"/>
</dbReference>